<gene>
    <name evidence="2" type="ORF">ZHAS_00013532</name>
</gene>
<dbReference type="EMBL" id="KE525305">
    <property type="protein sequence ID" value="KFB45673.1"/>
    <property type="molecule type" value="Genomic_DNA"/>
</dbReference>
<reference evidence="2 4" key="1">
    <citation type="journal article" date="2014" name="BMC Genomics">
        <title>Genome sequence of Anopheles sinensis provides insight into genetics basis of mosquito competence for malaria parasites.</title>
        <authorList>
            <person name="Zhou D."/>
            <person name="Zhang D."/>
            <person name="Ding G."/>
            <person name="Shi L."/>
            <person name="Hou Q."/>
            <person name="Ye Y."/>
            <person name="Xu Y."/>
            <person name="Zhou H."/>
            <person name="Xiong C."/>
            <person name="Li S."/>
            <person name="Yu J."/>
            <person name="Hong S."/>
            <person name="Yu X."/>
            <person name="Zou P."/>
            <person name="Chen C."/>
            <person name="Chang X."/>
            <person name="Wang W."/>
            <person name="Lv Y."/>
            <person name="Sun Y."/>
            <person name="Ma L."/>
            <person name="Shen B."/>
            <person name="Zhu C."/>
        </authorList>
    </citation>
    <scope>NUCLEOTIDE SEQUENCE [LARGE SCALE GENOMIC DNA]</scope>
</reference>
<proteinExistence type="predicted"/>
<evidence type="ECO:0000256" key="1">
    <source>
        <dbReference type="SAM" id="MobiDB-lite"/>
    </source>
</evidence>
<name>A0A084W629_ANOSI</name>
<keyword evidence="4" id="KW-1185">Reference proteome</keyword>
<organism evidence="2">
    <name type="scientific">Anopheles sinensis</name>
    <name type="common">Mosquito</name>
    <dbReference type="NCBI Taxonomy" id="74873"/>
    <lineage>
        <taxon>Eukaryota</taxon>
        <taxon>Metazoa</taxon>
        <taxon>Ecdysozoa</taxon>
        <taxon>Arthropoda</taxon>
        <taxon>Hexapoda</taxon>
        <taxon>Insecta</taxon>
        <taxon>Pterygota</taxon>
        <taxon>Neoptera</taxon>
        <taxon>Endopterygota</taxon>
        <taxon>Diptera</taxon>
        <taxon>Nematocera</taxon>
        <taxon>Culicoidea</taxon>
        <taxon>Culicidae</taxon>
        <taxon>Anophelinae</taxon>
        <taxon>Anopheles</taxon>
    </lineage>
</organism>
<dbReference type="AlphaFoldDB" id="A0A084W629"/>
<reference evidence="3" key="2">
    <citation type="submission" date="2020-05" db="UniProtKB">
        <authorList>
            <consortium name="EnsemblMetazoa"/>
        </authorList>
    </citation>
    <scope>IDENTIFICATION</scope>
</reference>
<evidence type="ECO:0000313" key="2">
    <source>
        <dbReference type="EMBL" id="KFB45673.1"/>
    </source>
</evidence>
<dbReference type="VEuPathDB" id="VectorBase:ASIC013532"/>
<sequence length="118" mass="13402">MEEIYFFIPLPNGLGGRVLVLFKHDKRTASDRWVTVAAMLYDYYDSGMPRRARMPSDGGEDTFKNSEGFVFSSLTESRIRGDSFLPRRKEEKESAVSARGTPRAHELTIREPCALVPD</sequence>
<evidence type="ECO:0000313" key="4">
    <source>
        <dbReference type="Proteomes" id="UP000030765"/>
    </source>
</evidence>
<evidence type="ECO:0000313" key="3">
    <source>
        <dbReference type="EnsemblMetazoa" id="ASIC013532-PA"/>
    </source>
</evidence>
<accession>A0A084W629</accession>
<dbReference type="Proteomes" id="UP000030765">
    <property type="component" value="Unassembled WGS sequence"/>
</dbReference>
<feature type="compositionally biased region" description="Basic and acidic residues" evidence="1">
    <location>
        <begin position="82"/>
        <end position="94"/>
    </location>
</feature>
<dbReference type="EnsemblMetazoa" id="ASIC013532-RA">
    <property type="protein sequence ID" value="ASIC013532-PA"/>
    <property type="gene ID" value="ASIC013532"/>
</dbReference>
<dbReference type="EMBL" id="ATLV01020720">
    <property type="status" value="NOT_ANNOTATED_CDS"/>
    <property type="molecule type" value="Genomic_DNA"/>
</dbReference>
<protein>
    <submittedName>
        <fullName evidence="2 3">Uncharacterized protein</fullName>
    </submittedName>
</protein>
<feature type="region of interest" description="Disordered" evidence="1">
    <location>
        <begin position="82"/>
        <end position="104"/>
    </location>
</feature>